<proteinExistence type="predicted"/>
<dbReference type="EMBL" id="LLXJ01001956">
    <property type="protein sequence ID" value="PKC00155.1"/>
    <property type="molecule type" value="Genomic_DNA"/>
</dbReference>
<evidence type="ECO:0008006" key="3">
    <source>
        <dbReference type="Google" id="ProtNLM"/>
    </source>
</evidence>
<name>A0A2N0P003_9GLOM</name>
<reference evidence="1 2" key="2">
    <citation type="submission" date="2017-09" db="EMBL/GenBank/DDBJ databases">
        <title>Extensive intraspecific genome diversity in a model arbuscular mycorrhizal fungus.</title>
        <authorList>
            <person name="Chen E.C."/>
            <person name="Morin E."/>
            <person name="Beaudet D."/>
            <person name="Noel J."/>
            <person name="Ndikumana S."/>
            <person name="Charron P."/>
            <person name="St-Onge C."/>
            <person name="Giorgi J."/>
            <person name="Grigoriev I.V."/>
            <person name="Roux C."/>
            <person name="Martin F.M."/>
            <person name="Corradi N."/>
        </authorList>
    </citation>
    <scope>NUCLEOTIDE SEQUENCE [LARGE SCALE GENOMIC DNA]</scope>
    <source>
        <strain evidence="1 2">A5</strain>
    </source>
</reference>
<dbReference type="VEuPathDB" id="FungiDB:FUN_006144"/>
<evidence type="ECO:0000313" key="1">
    <source>
        <dbReference type="EMBL" id="PKC00155.1"/>
    </source>
</evidence>
<organism evidence="1 2">
    <name type="scientific">Rhizophagus irregularis</name>
    <dbReference type="NCBI Taxonomy" id="588596"/>
    <lineage>
        <taxon>Eukaryota</taxon>
        <taxon>Fungi</taxon>
        <taxon>Fungi incertae sedis</taxon>
        <taxon>Mucoromycota</taxon>
        <taxon>Glomeromycotina</taxon>
        <taxon>Glomeromycetes</taxon>
        <taxon>Glomerales</taxon>
        <taxon>Glomeraceae</taxon>
        <taxon>Rhizophagus</taxon>
    </lineage>
</organism>
<sequence>MSDTESISSDNSDNELFTEEFLKNISKDSNSSNNENNENYFNNTSYNTELNSTLRSWTRLCYYEEIVYKNDTKKNKAKPSKTHRSGCKWHVNLFQPIKNNPNGIISVTTLFNEHFEYVLDPLVCRFNADKAFTKSMLKDIEWILLVHLQWIIFKDWDHETNTLTKIFWMTSNQIECMLNAIGIIPKIFVTDADSGIDIAIQLKYPSAFHIHCIWHIGQNLPLRFRFKFGELFEPFKRDFYKCRNSLDQEIFEDRWSALLININIFTADIQTTSCYKSVNSAFKQLLFNLNNTLMDIFLAIEERLEKKQNNENYVNKRNNFSCIQPATIVSKAFSKVIDELKAFFSLSIQNIHYKEMELAFNYDVKILDQSYINHEQSQAYLLHYDWTFANDFIENQEIWQITFKRLLENCVQSSIKSIWSVNYLTSVGINYLVILLNNGIYRCLCLSLVTCDISNLKNQLFYPALKFDVLETDFLTDNNKLIKQANQIACKSCDESFIELLQTYIADKNHEAFELEQSRHPKGRPTENARFKGPLEISTKSNIVGSKI</sequence>
<evidence type="ECO:0000313" key="2">
    <source>
        <dbReference type="Proteomes" id="UP000232722"/>
    </source>
</evidence>
<dbReference type="VEuPathDB" id="FungiDB:RhiirA1_479531"/>
<dbReference type="PANTHER" id="PTHR47718">
    <property type="entry name" value="OS01G0519700 PROTEIN"/>
    <property type="match status" value="1"/>
</dbReference>
<dbReference type="Proteomes" id="UP000232722">
    <property type="component" value="Unassembled WGS sequence"/>
</dbReference>
<accession>A0A2N0P003</accession>
<dbReference type="VEuPathDB" id="FungiDB:RhiirFUN_008525"/>
<protein>
    <recommendedName>
        <fullName evidence="3">MULE transposase domain-containing protein</fullName>
    </recommendedName>
</protein>
<reference evidence="1 2" key="1">
    <citation type="submission" date="2016-04" db="EMBL/GenBank/DDBJ databases">
        <title>Genome analyses suggest a sexual origin of heterokaryosis in a supposedly ancient asexual fungus.</title>
        <authorList>
            <person name="Ropars J."/>
            <person name="Sedzielewska K."/>
            <person name="Noel J."/>
            <person name="Charron P."/>
            <person name="Farinelli L."/>
            <person name="Marton T."/>
            <person name="Kruger M."/>
            <person name="Pelin A."/>
            <person name="Brachmann A."/>
            <person name="Corradi N."/>
        </authorList>
    </citation>
    <scope>NUCLEOTIDE SEQUENCE [LARGE SCALE GENOMIC DNA]</scope>
    <source>
        <strain evidence="1 2">A5</strain>
    </source>
</reference>
<comment type="caution">
    <text evidence="1">The sequence shown here is derived from an EMBL/GenBank/DDBJ whole genome shotgun (WGS) entry which is preliminary data.</text>
</comment>
<gene>
    <name evidence="1" type="ORF">RhiirA5_505346</name>
</gene>
<dbReference type="AlphaFoldDB" id="A0A2N0P003"/>
<dbReference type="PANTHER" id="PTHR47718:SF7">
    <property type="entry name" value="PROTEIN FAR1-RELATED SEQUENCE"/>
    <property type="match status" value="1"/>
</dbReference>
<dbReference type="VEuPathDB" id="FungiDB:FUN_000680"/>